<dbReference type="AlphaFoldDB" id="A0A919R765"/>
<dbReference type="SUPFAM" id="SSF55874">
    <property type="entry name" value="ATPase domain of HSP90 chaperone/DNA topoisomerase II/histidine kinase"/>
    <property type="match status" value="1"/>
</dbReference>
<keyword evidence="11" id="KW-1133">Transmembrane helix</keyword>
<evidence type="ECO:0000256" key="8">
    <source>
        <dbReference type="ARBA" id="ARBA00023012"/>
    </source>
</evidence>
<evidence type="ECO:0000259" key="12">
    <source>
        <dbReference type="Pfam" id="PF02518"/>
    </source>
</evidence>
<dbReference type="Gene3D" id="3.30.565.10">
    <property type="entry name" value="Histidine kinase-like ATPase, C-terminal domain"/>
    <property type="match status" value="1"/>
</dbReference>
<dbReference type="PANTHER" id="PTHR24421:SF10">
    <property type="entry name" value="NITRATE_NITRITE SENSOR PROTEIN NARQ"/>
    <property type="match status" value="1"/>
</dbReference>
<evidence type="ECO:0000313" key="15">
    <source>
        <dbReference type="EMBL" id="GII79510.1"/>
    </source>
</evidence>
<protein>
    <recommendedName>
        <fullName evidence="2">histidine kinase</fullName>
        <ecNumber evidence="2">2.7.13.3</ecNumber>
    </recommendedName>
</protein>
<dbReference type="InterPro" id="IPR036890">
    <property type="entry name" value="HATPase_C_sf"/>
</dbReference>
<feature type="transmembrane region" description="Helical" evidence="11">
    <location>
        <begin position="81"/>
        <end position="99"/>
    </location>
</feature>
<keyword evidence="11" id="KW-0812">Transmembrane</keyword>
<sequence length="377" mass="39720">MRALPPAWPDAALAALMLVAQLWPLLSRDNPRGGPWHWWGFAVVIAGAVPLVWRRRAPVTVLLIALVAAASYDAVEEVAAQPVWYIGLVALYTVAAHSARWPRMIMLAVTVVGGLSMVGSSETAMRGIVQFVAAYAVGRAAASSRAHAAALEKRAAQLARERQVEAERAAERERARIARDMHDILAHAVSLMVVQAEAGPVVVARDPARAAAAFDAIAAAGRDAMTQLRRLLDVLKEEDGPRSPQPTIAALATLADQVRATGLTVTYSSSGEPGRLSPDTEIAAYRITQEALTNVVKHAHATRADVGLAWQNDSIMIDITDDGRGPAPAGGTGGNGLIGIRERAAACGGTAMAGPRTDGPGFRVRARLPRPGRAVPA</sequence>
<dbReference type="EMBL" id="BOOU01000059">
    <property type="protein sequence ID" value="GII79510.1"/>
    <property type="molecule type" value="Genomic_DNA"/>
</dbReference>
<keyword evidence="11" id="KW-0472">Membrane</keyword>
<feature type="region of interest" description="Disordered" evidence="10">
    <location>
        <begin position="351"/>
        <end position="377"/>
    </location>
</feature>
<comment type="catalytic activity">
    <reaction evidence="1">
        <text>ATP + protein L-histidine = ADP + protein N-phospho-L-histidine.</text>
        <dbReference type="EC" id="2.7.13.3"/>
    </reaction>
</comment>
<reference evidence="15" key="1">
    <citation type="submission" date="2021-01" db="EMBL/GenBank/DDBJ databases">
        <title>Whole genome shotgun sequence of Sphaerisporangium rufum NBRC 109079.</title>
        <authorList>
            <person name="Komaki H."/>
            <person name="Tamura T."/>
        </authorList>
    </citation>
    <scope>NUCLEOTIDE SEQUENCE</scope>
    <source>
        <strain evidence="15">NBRC 109079</strain>
    </source>
</reference>
<dbReference type="GO" id="GO:0005524">
    <property type="term" value="F:ATP binding"/>
    <property type="evidence" value="ECO:0007669"/>
    <property type="project" value="UniProtKB-KW"/>
</dbReference>
<keyword evidence="4" id="KW-0808">Transferase</keyword>
<organism evidence="15 16">
    <name type="scientific">Sphaerisporangium rufum</name>
    <dbReference type="NCBI Taxonomy" id="1381558"/>
    <lineage>
        <taxon>Bacteria</taxon>
        <taxon>Bacillati</taxon>
        <taxon>Actinomycetota</taxon>
        <taxon>Actinomycetes</taxon>
        <taxon>Streptosporangiales</taxon>
        <taxon>Streptosporangiaceae</taxon>
        <taxon>Sphaerisporangium</taxon>
    </lineage>
</organism>
<keyword evidence="8" id="KW-0902">Two-component regulatory system</keyword>
<comment type="caution">
    <text evidence="15">The sequence shown here is derived from an EMBL/GenBank/DDBJ whole genome shotgun (WGS) entry which is preliminary data.</text>
</comment>
<dbReference type="Pfam" id="PF07730">
    <property type="entry name" value="HisKA_3"/>
    <property type="match status" value="1"/>
</dbReference>
<dbReference type="GO" id="GO:0000155">
    <property type="term" value="F:phosphorelay sensor kinase activity"/>
    <property type="evidence" value="ECO:0007669"/>
    <property type="project" value="InterPro"/>
</dbReference>
<evidence type="ECO:0000256" key="7">
    <source>
        <dbReference type="ARBA" id="ARBA00022840"/>
    </source>
</evidence>
<dbReference type="Gene3D" id="1.20.5.1930">
    <property type="match status" value="1"/>
</dbReference>
<evidence type="ECO:0000256" key="5">
    <source>
        <dbReference type="ARBA" id="ARBA00022741"/>
    </source>
</evidence>
<keyword evidence="9" id="KW-0175">Coiled coil</keyword>
<evidence type="ECO:0000256" key="2">
    <source>
        <dbReference type="ARBA" id="ARBA00012438"/>
    </source>
</evidence>
<keyword evidence="16" id="KW-1185">Reference proteome</keyword>
<proteinExistence type="predicted"/>
<dbReference type="Pfam" id="PF23539">
    <property type="entry name" value="DUF7134"/>
    <property type="match status" value="1"/>
</dbReference>
<evidence type="ECO:0000256" key="9">
    <source>
        <dbReference type="SAM" id="Coils"/>
    </source>
</evidence>
<evidence type="ECO:0000256" key="1">
    <source>
        <dbReference type="ARBA" id="ARBA00000085"/>
    </source>
</evidence>
<dbReference type="PANTHER" id="PTHR24421">
    <property type="entry name" value="NITRATE/NITRITE SENSOR PROTEIN NARX-RELATED"/>
    <property type="match status" value="1"/>
</dbReference>
<evidence type="ECO:0000259" key="14">
    <source>
        <dbReference type="Pfam" id="PF23539"/>
    </source>
</evidence>
<dbReference type="InterPro" id="IPR050482">
    <property type="entry name" value="Sensor_HK_TwoCompSys"/>
</dbReference>
<evidence type="ECO:0000313" key="16">
    <source>
        <dbReference type="Proteomes" id="UP000655287"/>
    </source>
</evidence>
<dbReference type="CDD" id="cd16917">
    <property type="entry name" value="HATPase_UhpB-NarQ-NarX-like"/>
    <property type="match status" value="1"/>
</dbReference>
<feature type="domain" description="Histidine kinase/HSP90-like ATPase" evidence="12">
    <location>
        <begin position="281"/>
        <end position="370"/>
    </location>
</feature>
<keyword evidence="7" id="KW-0067">ATP-binding</keyword>
<dbReference type="InterPro" id="IPR003594">
    <property type="entry name" value="HATPase_dom"/>
</dbReference>
<feature type="transmembrane region" description="Helical" evidence="11">
    <location>
        <begin position="37"/>
        <end position="53"/>
    </location>
</feature>
<dbReference type="Pfam" id="PF02518">
    <property type="entry name" value="HATPase_c"/>
    <property type="match status" value="1"/>
</dbReference>
<accession>A0A919R765</accession>
<dbReference type="GO" id="GO:0046983">
    <property type="term" value="F:protein dimerization activity"/>
    <property type="evidence" value="ECO:0007669"/>
    <property type="project" value="InterPro"/>
</dbReference>
<keyword evidence="3" id="KW-0597">Phosphoprotein</keyword>
<dbReference type="Proteomes" id="UP000655287">
    <property type="component" value="Unassembled WGS sequence"/>
</dbReference>
<gene>
    <name evidence="15" type="ORF">Sru01_44920</name>
</gene>
<evidence type="ECO:0000256" key="11">
    <source>
        <dbReference type="SAM" id="Phobius"/>
    </source>
</evidence>
<keyword evidence="6 15" id="KW-0418">Kinase</keyword>
<evidence type="ECO:0000256" key="3">
    <source>
        <dbReference type="ARBA" id="ARBA00022553"/>
    </source>
</evidence>
<evidence type="ECO:0000256" key="4">
    <source>
        <dbReference type="ARBA" id="ARBA00022679"/>
    </source>
</evidence>
<keyword evidence="5" id="KW-0547">Nucleotide-binding</keyword>
<feature type="domain" description="Signal transduction histidine kinase subgroup 3 dimerisation and phosphoacceptor" evidence="13">
    <location>
        <begin position="173"/>
        <end position="238"/>
    </location>
</feature>
<evidence type="ECO:0000256" key="6">
    <source>
        <dbReference type="ARBA" id="ARBA00022777"/>
    </source>
</evidence>
<evidence type="ECO:0000259" key="13">
    <source>
        <dbReference type="Pfam" id="PF07730"/>
    </source>
</evidence>
<feature type="coiled-coil region" evidence="9">
    <location>
        <begin position="141"/>
        <end position="176"/>
    </location>
</feature>
<feature type="domain" description="DUF7134" evidence="14">
    <location>
        <begin position="6"/>
        <end position="118"/>
    </location>
</feature>
<dbReference type="InterPro" id="IPR011712">
    <property type="entry name" value="Sig_transdc_His_kin_sub3_dim/P"/>
</dbReference>
<evidence type="ECO:0000256" key="10">
    <source>
        <dbReference type="SAM" id="MobiDB-lite"/>
    </source>
</evidence>
<dbReference type="EC" id="2.7.13.3" evidence="2"/>
<dbReference type="InterPro" id="IPR055558">
    <property type="entry name" value="DUF7134"/>
</dbReference>
<name>A0A919R765_9ACTN</name>
<dbReference type="GO" id="GO:0016020">
    <property type="term" value="C:membrane"/>
    <property type="evidence" value="ECO:0007669"/>
    <property type="project" value="InterPro"/>
</dbReference>